<dbReference type="InterPro" id="IPR042096">
    <property type="entry name" value="Dihydro-acid_dehy_C"/>
</dbReference>
<evidence type="ECO:0000259" key="17">
    <source>
        <dbReference type="Pfam" id="PF24877"/>
    </source>
</evidence>
<organism evidence="18 19">
    <name type="scientific">Desulfuromusa kysingii</name>
    <dbReference type="NCBI Taxonomy" id="37625"/>
    <lineage>
        <taxon>Bacteria</taxon>
        <taxon>Pseudomonadati</taxon>
        <taxon>Thermodesulfobacteriota</taxon>
        <taxon>Desulfuromonadia</taxon>
        <taxon>Desulfuromonadales</taxon>
        <taxon>Geopsychrobacteraceae</taxon>
        <taxon>Desulfuromusa</taxon>
    </lineage>
</organism>
<dbReference type="Proteomes" id="UP000199409">
    <property type="component" value="Unassembled WGS sequence"/>
</dbReference>
<evidence type="ECO:0000256" key="13">
    <source>
        <dbReference type="ARBA" id="ARBA00029437"/>
    </source>
</evidence>
<dbReference type="InterPro" id="IPR000581">
    <property type="entry name" value="ILV_EDD_N"/>
</dbReference>
<dbReference type="GO" id="GO:0009099">
    <property type="term" value="P:L-valine biosynthetic process"/>
    <property type="evidence" value="ECO:0007669"/>
    <property type="project" value="UniProtKB-UniRule"/>
</dbReference>
<dbReference type="InterPro" id="IPR037237">
    <property type="entry name" value="IlvD/EDD_N"/>
</dbReference>
<keyword evidence="19" id="KW-1185">Reference proteome</keyword>
<dbReference type="FunFam" id="3.50.30.80:FF:000001">
    <property type="entry name" value="Dihydroxy-acid dehydratase"/>
    <property type="match status" value="1"/>
</dbReference>
<evidence type="ECO:0000256" key="9">
    <source>
        <dbReference type="ARBA" id="ARBA00023239"/>
    </source>
</evidence>
<protein>
    <recommendedName>
        <fullName evidence="14 15">Dihydroxy-acid dehydratase</fullName>
        <shortName evidence="15">DAD</shortName>
        <ecNumber evidence="14 15">4.2.1.9</ecNumber>
    </recommendedName>
</protein>
<evidence type="ECO:0000256" key="2">
    <source>
        <dbReference type="ARBA" id="ARBA00006486"/>
    </source>
</evidence>
<comment type="pathway">
    <text evidence="12 15">Amino-acid biosynthesis; L-valine biosynthesis; L-valine from pyruvate: step 3/4.</text>
</comment>
<feature type="binding site" evidence="15">
    <location>
        <position position="54"/>
    </location>
    <ligand>
        <name>[2Fe-2S] cluster</name>
        <dbReference type="ChEBI" id="CHEBI:190135"/>
    </ligand>
</feature>
<keyword evidence="10 15" id="KW-0100">Branched-chain amino acid biosynthesis</keyword>
<dbReference type="EC" id="4.2.1.9" evidence="14 15"/>
<dbReference type="NCBIfam" id="TIGR00110">
    <property type="entry name" value="ilvD"/>
    <property type="match status" value="1"/>
</dbReference>
<comment type="cofactor">
    <cofactor evidence="15">
        <name>[2Fe-2S] cluster</name>
        <dbReference type="ChEBI" id="CHEBI:190135"/>
    </cofactor>
    <text evidence="15">Binds 1 [2Fe-2S] cluster per subunit. This cluster acts as a Lewis acid cofactor.</text>
</comment>
<dbReference type="GO" id="GO:0009097">
    <property type="term" value="P:isoleucine biosynthetic process"/>
    <property type="evidence" value="ECO:0007669"/>
    <property type="project" value="UniProtKB-UniRule"/>
</dbReference>
<evidence type="ECO:0000256" key="5">
    <source>
        <dbReference type="ARBA" id="ARBA00022723"/>
    </source>
</evidence>
<evidence type="ECO:0000256" key="7">
    <source>
        <dbReference type="ARBA" id="ARBA00023004"/>
    </source>
</evidence>
<comment type="function">
    <text evidence="15">Functions in the biosynthesis of branched-chain amino acids. Catalyzes the dehydration of (2R,3R)-2,3-dihydroxy-3-methylpentanoate (2,3-dihydroxy-3-methylvalerate) into 2-oxo-3-methylpentanoate (2-oxo-3-methylvalerate) and of (2R)-2,3-dihydroxy-3-methylbutanoate (2,3-dihydroxyisovalerate) into 2-oxo-3-methylbutanoate (2-oxoisovalerate), the penultimate precursor to L-isoleucine and L-valine, respectively.</text>
</comment>
<evidence type="ECO:0000313" key="18">
    <source>
        <dbReference type="EMBL" id="SEA54309.1"/>
    </source>
</evidence>
<reference evidence="18 19" key="1">
    <citation type="submission" date="2016-10" db="EMBL/GenBank/DDBJ databases">
        <authorList>
            <person name="de Groot N.N."/>
        </authorList>
    </citation>
    <scope>NUCLEOTIDE SEQUENCE [LARGE SCALE GENOMIC DNA]</scope>
    <source>
        <strain evidence="18 19">DSM 7343</strain>
    </source>
</reference>
<comment type="catalytic activity">
    <reaction evidence="15">
        <text>(2R,3R)-2,3-dihydroxy-3-methylpentanoate = (S)-3-methyl-2-oxopentanoate + H2O</text>
        <dbReference type="Rhea" id="RHEA:27694"/>
        <dbReference type="ChEBI" id="CHEBI:15377"/>
        <dbReference type="ChEBI" id="CHEBI:35146"/>
        <dbReference type="ChEBI" id="CHEBI:49258"/>
        <dbReference type="EC" id="4.2.1.9"/>
    </reaction>
</comment>
<evidence type="ECO:0000256" key="11">
    <source>
        <dbReference type="ARBA" id="ARBA00029304"/>
    </source>
</evidence>
<dbReference type="SUPFAM" id="SSF52016">
    <property type="entry name" value="LeuD/IlvD-like"/>
    <property type="match status" value="1"/>
</dbReference>
<dbReference type="GO" id="GO:0051537">
    <property type="term" value="F:2 iron, 2 sulfur cluster binding"/>
    <property type="evidence" value="ECO:0007669"/>
    <property type="project" value="UniProtKB-UniRule"/>
</dbReference>
<evidence type="ECO:0000256" key="14">
    <source>
        <dbReference type="ARBA" id="ARBA00029490"/>
    </source>
</evidence>
<evidence type="ECO:0000256" key="15">
    <source>
        <dbReference type="HAMAP-Rule" id="MF_00012"/>
    </source>
</evidence>
<dbReference type="GO" id="GO:0004160">
    <property type="term" value="F:dihydroxy-acid dehydratase activity"/>
    <property type="evidence" value="ECO:0007669"/>
    <property type="project" value="UniProtKB-UniRule"/>
</dbReference>
<feature type="binding site" description="via carbamate group" evidence="15">
    <location>
        <position position="129"/>
    </location>
    <ligand>
        <name>Mg(2+)</name>
        <dbReference type="ChEBI" id="CHEBI:18420"/>
    </ligand>
</feature>
<dbReference type="AlphaFoldDB" id="A0A1H4C1T3"/>
<gene>
    <name evidence="15" type="primary">ilvD</name>
    <name evidence="18" type="ORF">SAMN05660420_02387</name>
</gene>
<evidence type="ECO:0000256" key="12">
    <source>
        <dbReference type="ARBA" id="ARBA00029436"/>
    </source>
</evidence>
<proteinExistence type="inferred from homology"/>
<dbReference type="Pfam" id="PF00920">
    <property type="entry name" value="ILVD_EDD_N"/>
    <property type="match status" value="1"/>
</dbReference>
<dbReference type="NCBIfam" id="NF002068">
    <property type="entry name" value="PRK00911.1"/>
    <property type="match status" value="1"/>
</dbReference>
<comment type="caution">
    <text evidence="15">Lacks conserved residue(s) required for the propagation of feature annotation.</text>
</comment>
<dbReference type="PROSITE" id="PS00887">
    <property type="entry name" value="ILVD_EDD_2"/>
    <property type="match status" value="1"/>
</dbReference>
<dbReference type="PANTHER" id="PTHR21000:SF5">
    <property type="entry name" value="DIHYDROXY-ACID DEHYDRATASE, MITOCHONDRIAL"/>
    <property type="match status" value="1"/>
</dbReference>
<dbReference type="RefSeq" id="WP_092348740.1">
    <property type="nucleotide sequence ID" value="NZ_FNQN01000007.1"/>
</dbReference>
<feature type="domain" description="Dihydroxy-acid/6-phosphogluconate dehydratase C-terminal" evidence="17">
    <location>
        <begin position="375"/>
        <end position="564"/>
    </location>
</feature>
<comment type="catalytic activity">
    <reaction evidence="11">
        <text>(2R)-2,3-dihydroxy-3-methylbutanoate = 3-methyl-2-oxobutanoate + H2O</text>
        <dbReference type="Rhea" id="RHEA:24809"/>
        <dbReference type="ChEBI" id="CHEBI:11851"/>
        <dbReference type="ChEBI" id="CHEBI:15377"/>
        <dbReference type="ChEBI" id="CHEBI:49072"/>
        <dbReference type="EC" id="4.2.1.9"/>
    </reaction>
    <physiologicalReaction direction="left-to-right" evidence="11">
        <dbReference type="Rhea" id="RHEA:24810"/>
    </physiologicalReaction>
</comment>
<dbReference type="UniPathway" id="UPA00049">
    <property type="reaction ID" value="UER00061"/>
</dbReference>
<keyword evidence="4 15" id="KW-0001">2Fe-2S</keyword>
<evidence type="ECO:0000313" key="19">
    <source>
        <dbReference type="Proteomes" id="UP000199409"/>
    </source>
</evidence>
<keyword evidence="7 15" id="KW-0408">Iron</keyword>
<sequence>MKRRSRQIIGERGKSSWVERTASRTMLRAVRFTEEDFSKPVIAVAVPYTNGTPCNDHIRDLGDLVQHEIEAAGGKAIIFGTPVVSDGISMGTEAMKYSLVSREVIADAIELMTEGYQVDGVMTLSGCDKTIPAALMPIARNDLVGLTLYGGSILPGQHGKQELNIVSAFEGIGAHSAGKIDAEELHEIECRACPGAGSCGGMYTANTMASAIEALGMSMTGSASNMAVDRSNHISADKSQDAGDSARALIKLLQKGTTARQIMTRKAFENALTVAWALGGSTNAVLHLLALANEAHVPLTLKDISKITAKVPLLGNFKPFGRYLMNDLHELGGVPMVMKVLLDAGFLHGDCLTVTGQTIAENLVSAPDLPADQDVCFPIDAPYAPAGRHIRILYGNLAPEGCVLKQSGKDLNSMSGPARVFDREEEALSAILSGHIVPKDIIVIRYEGPKGGPGMREMLSPSAALMGAGLGESVALITDGRFSGGTHGIMIGHVAPEAQAGGNLALVEEGDCIEINLDKQELNLVIDEQEFVLRQKNWQEPPQRYNHGVLGKYAKLVSSASKGAVTSSQS</sequence>
<dbReference type="PANTHER" id="PTHR21000">
    <property type="entry name" value="DIHYDROXY-ACID DEHYDRATASE DAD"/>
    <property type="match status" value="1"/>
</dbReference>
<dbReference type="EMBL" id="FNQN01000007">
    <property type="protein sequence ID" value="SEA54309.1"/>
    <property type="molecule type" value="Genomic_DNA"/>
</dbReference>
<evidence type="ECO:0000256" key="1">
    <source>
        <dbReference type="ARBA" id="ARBA00001946"/>
    </source>
</evidence>
<comment type="subunit">
    <text evidence="15">Homodimer.</text>
</comment>
<dbReference type="UniPathway" id="UPA00047">
    <property type="reaction ID" value="UER00057"/>
</dbReference>
<keyword evidence="5 15" id="KW-0479">Metal-binding</keyword>
<dbReference type="HAMAP" id="MF_00012">
    <property type="entry name" value="IlvD"/>
    <property type="match status" value="1"/>
</dbReference>
<comment type="pathway">
    <text evidence="13 15">Amino-acid biosynthesis; L-isoleucine biosynthesis; L-isoleucine from 2-oxobutanoate: step 3/4.</text>
</comment>
<feature type="domain" description="Dihydroxy-acid/6-phosphogluconate dehydratase N-terminal" evidence="16">
    <location>
        <begin position="39"/>
        <end position="362"/>
    </location>
</feature>
<evidence type="ECO:0000256" key="3">
    <source>
        <dbReference type="ARBA" id="ARBA00022605"/>
    </source>
</evidence>
<evidence type="ECO:0000259" key="16">
    <source>
        <dbReference type="Pfam" id="PF00920"/>
    </source>
</evidence>
<dbReference type="OrthoDB" id="9807077at2"/>
<feature type="binding site" evidence="15">
    <location>
        <position position="457"/>
    </location>
    <ligand>
        <name>Mg(2+)</name>
        <dbReference type="ChEBI" id="CHEBI:18420"/>
    </ligand>
</feature>
<feature type="binding site" evidence="15">
    <location>
        <position position="128"/>
    </location>
    <ligand>
        <name>Mg(2+)</name>
        <dbReference type="ChEBI" id="CHEBI:18420"/>
    </ligand>
</feature>
<evidence type="ECO:0000256" key="10">
    <source>
        <dbReference type="ARBA" id="ARBA00023304"/>
    </source>
</evidence>
<keyword evidence="9 15" id="KW-0456">Lyase</keyword>
<dbReference type="InterPro" id="IPR004404">
    <property type="entry name" value="DihydroxyA_deHydtase"/>
</dbReference>
<dbReference type="InterPro" id="IPR050165">
    <property type="entry name" value="DHAD_IlvD/Edd"/>
</dbReference>
<dbReference type="Gene3D" id="3.50.30.80">
    <property type="entry name" value="IlvD/EDD C-terminal domain-like"/>
    <property type="match status" value="1"/>
</dbReference>
<keyword evidence="6 15" id="KW-0460">Magnesium</keyword>
<comment type="cofactor">
    <cofactor evidence="1 15">
        <name>Mg(2+)</name>
        <dbReference type="ChEBI" id="CHEBI:18420"/>
    </cofactor>
</comment>
<dbReference type="InterPro" id="IPR056740">
    <property type="entry name" value="ILV_EDD_C"/>
</dbReference>
<evidence type="ECO:0000256" key="4">
    <source>
        <dbReference type="ARBA" id="ARBA00022714"/>
    </source>
</evidence>
<feature type="binding site" evidence="15">
    <location>
        <position position="86"/>
    </location>
    <ligand>
        <name>Mg(2+)</name>
        <dbReference type="ChEBI" id="CHEBI:18420"/>
    </ligand>
</feature>
<dbReference type="InterPro" id="IPR020558">
    <property type="entry name" value="DiOHA_6PGluconate_deHydtase_CS"/>
</dbReference>
<dbReference type="GO" id="GO:0000287">
    <property type="term" value="F:magnesium ion binding"/>
    <property type="evidence" value="ECO:0007669"/>
    <property type="project" value="UniProtKB-UniRule"/>
</dbReference>
<dbReference type="SUPFAM" id="SSF143975">
    <property type="entry name" value="IlvD/EDD N-terminal domain-like"/>
    <property type="match status" value="1"/>
</dbReference>
<dbReference type="STRING" id="37625.SAMN05660420_02387"/>
<evidence type="ECO:0000256" key="6">
    <source>
        <dbReference type="ARBA" id="ARBA00022842"/>
    </source>
</evidence>
<keyword evidence="8 15" id="KW-0411">Iron-sulfur</keyword>
<accession>A0A1H4C1T3</accession>
<keyword evidence="3 15" id="KW-0028">Amino-acid biosynthesis</keyword>
<evidence type="ECO:0000256" key="8">
    <source>
        <dbReference type="ARBA" id="ARBA00023014"/>
    </source>
</evidence>
<comment type="similarity">
    <text evidence="2 15">Belongs to the IlvD/Edd family.</text>
</comment>
<name>A0A1H4C1T3_9BACT</name>
<feature type="active site" description="Proton acceptor" evidence="15">
    <location>
        <position position="483"/>
    </location>
</feature>
<feature type="modified residue" description="N6-carboxylysine" evidence="15">
    <location>
        <position position="129"/>
    </location>
</feature>
<dbReference type="Pfam" id="PF24877">
    <property type="entry name" value="ILV_EDD_C"/>
    <property type="match status" value="1"/>
</dbReference>